<evidence type="ECO:0000259" key="2">
    <source>
        <dbReference type="Pfam" id="PF09353"/>
    </source>
</evidence>
<dbReference type="Pfam" id="PF09353">
    <property type="entry name" value="DUF1995"/>
    <property type="match status" value="1"/>
</dbReference>
<sequence length="375" mass="41445">MRHTWSSIACLFSLLISQSTIGFLLPYPSGSFPMARPHSTLSSQVALFATTVPRAVGLEAIPEADLKAADKTAPPSTFFECTLQAYNAAAAAIKDGYKLLEVEFPPLPAAEMASQASSANSIGSANINLANEMAQYFVREGKQVVILVPDKDELDLIEEGLGTLSPSPNVTIRAVRARNSESADTMGELILGIFSRAAKGKVLPWYNADIYISVISSGQELPDLEALHQADPTKPLIFFNLNLETHRGDLGLPAFPSKDLHYRFLSNIKPVYLLRTRQYAQTLSRPPFILNYQGALFRTYPGGYQCMLDTGNGRYRRVETSRERPALSGFKDIITQALDVEDNDTLASLRRGAFSKTWWEKEEGWAKESSDNWRT</sequence>
<dbReference type="PANTHER" id="PTHR34051">
    <property type="entry name" value="PROTEIN LOW PSII ACCUMULATION 3, CHLOROPLASTIC"/>
    <property type="match status" value="1"/>
</dbReference>
<evidence type="ECO:0000256" key="1">
    <source>
        <dbReference type="SAM" id="SignalP"/>
    </source>
</evidence>
<proteinExistence type="predicted"/>
<keyword evidence="1" id="KW-0732">Signal</keyword>
<keyword evidence="4" id="KW-1185">Reference proteome</keyword>
<dbReference type="OrthoDB" id="2082at2759"/>
<dbReference type="InterPro" id="IPR044687">
    <property type="entry name" value="LPA3"/>
</dbReference>
<comment type="caution">
    <text evidence="3">The sequence shown here is derived from an EMBL/GenBank/DDBJ whole genome shotgun (WGS) entry which is preliminary data.</text>
</comment>
<organism evidence="3 4">
    <name type="scientific">Nannochloropsis gaditana</name>
    <dbReference type="NCBI Taxonomy" id="72520"/>
    <lineage>
        <taxon>Eukaryota</taxon>
        <taxon>Sar</taxon>
        <taxon>Stramenopiles</taxon>
        <taxon>Ochrophyta</taxon>
        <taxon>Eustigmatophyceae</taxon>
        <taxon>Eustigmatales</taxon>
        <taxon>Monodopsidaceae</taxon>
        <taxon>Nannochloropsis</taxon>
    </lineage>
</organism>
<reference evidence="3 4" key="1">
    <citation type="journal article" date="2014" name="Mol. Plant">
        <title>Chromosome Scale Genome Assembly and Transcriptome Profiling of Nannochloropsis gaditana in Nitrogen Depletion.</title>
        <authorList>
            <person name="Corteggiani Carpinelli E."/>
            <person name="Telatin A."/>
            <person name="Vitulo N."/>
            <person name="Forcato C."/>
            <person name="D'Angelo M."/>
            <person name="Schiavon R."/>
            <person name="Vezzi A."/>
            <person name="Giacometti G.M."/>
            <person name="Morosinotto T."/>
            <person name="Valle G."/>
        </authorList>
    </citation>
    <scope>NUCLEOTIDE SEQUENCE [LARGE SCALE GENOMIC DNA]</scope>
    <source>
        <strain evidence="3 4">B-31</strain>
    </source>
</reference>
<dbReference type="AlphaFoldDB" id="W7U6K4"/>
<evidence type="ECO:0000313" key="3">
    <source>
        <dbReference type="EMBL" id="EWM28471.1"/>
    </source>
</evidence>
<dbReference type="EMBL" id="AZIL01000287">
    <property type="protein sequence ID" value="EWM28471.1"/>
    <property type="molecule type" value="Genomic_DNA"/>
</dbReference>
<gene>
    <name evidence="3" type="ORF">Naga_100190g10</name>
</gene>
<dbReference type="PANTHER" id="PTHR34051:SF2">
    <property type="entry name" value="PROTEIN LPA3"/>
    <property type="match status" value="1"/>
</dbReference>
<feature type="chain" id="PRO_5004901637" description="DUF1995 domain-containing protein" evidence="1">
    <location>
        <begin position="23"/>
        <end position="375"/>
    </location>
</feature>
<feature type="signal peptide" evidence="1">
    <location>
        <begin position="1"/>
        <end position="22"/>
    </location>
</feature>
<feature type="domain" description="DUF1995" evidence="2">
    <location>
        <begin position="75"/>
        <end position="327"/>
    </location>
</feature>
<name>W7U6K4_9STRA</name>
<accession>W7U6K4</accession>
<protein>
    <recommendedName>
        <fullName evidence="2">DUF1995 domain-containing protein</fullName>
    </recommendedName>
</protein>
<dbReference type="InterPro" id="IPR018962">
    <property type="entry name" value="DUF1995"/>
</dbReference>
<dbReference type="Proteomes" id="UP000019335">
    <property type="component" value="Chromosome 4"/>
</dbReference>
<evidence type="ECO:0000313" key="4">
    <source>
        <dbReference type="Proteomes" id="UP000019335"/>
    </source>
</evidence>